<feature type="region of interest" description="Disordered" evidence="1">
    <location>
        <begin position="80"/>
        <end position="101"/>
    </location>
</feature>
<accession>A0A2Z5J8D6</accession>
<gene>
    <name evidence="2" type="ORF">C5746_03515</name>
</gene>
<proteinExistence type="predicted"/>
<dbReference type="Proteomes" id="UP000252698">
    <property type="component" value="Chromosome"/>
</dbReference>
<dbReference type="Gene3D" id="2.180.10.10">
    <property type="entry name" value="RHS repeat-associated core"/>
    <property type="match status" value="1"/>
</dbReference>
<dbReference type="AlphaFoldDB" id="A0A2Z5J8D6"/>
<evidence type="ECO:0008006" key="4">
    <source>
        <dbReference type="Google" id="ProtNLM"/>
    </source>
</evidence>
<dbReference type="KEGG" id="sata:C5746_03515"/>
<protein>
    <recommendedName>
        <fullName evidence="4">RHS repeat-associated core domain-containing protein</fullName>
    </recommendedName>
</protein>
<dbReference type="InterPro" id="IPR022385">
    <property type="entry name" value="Rhs_assc_core"/>
</dbReference>
<name>A0A2Z5J8D6_STRAR</name>
<evidence type="ECO:0000256" key="1">
    <source>
        <dbReference type="SAM" id="MobiDB-lite"/>
    </source>
</evidence>
<feature type="compositionally biased region" description="Basic and acidic residues" evidence="1">
    <location>
        <begin position="92"/>
        <end position="101"/>
    </location>
</feature>
<evidence type="ECO:0000313" key="2">
    <source>
        <dbReference type="EMBL" id="AXE76185.1"/>
    </source>
</evidence>
<dbReference type="NCBIfam" id="TIGR03696">
    <property type="entry name" value="Rhs_assc_core"/>
    <property type="match status" value="1"/>
</dbReference>
<dbReference type="EMBL" id="CP027306">
    <property type="protein sequence ID" value="AXE76185.1"/>
    <property type="molecule type" value="Genomic_DNA"/>
</dbReference>
<organism evidence="2 3">
    <name type="scientific">Streptomyces atratus</name>
    <dbReference type="NCBI Taxonomy" id="1893"/>
    <lineage>
        <taxon>Bacteria</taxon>
        <taxon>Bacillati</taxon>
        <taxon>Actinomycetota</taxon>
        <taxon>Actinomycetes</taxon>
        <taxon>Kitasatosporales</taxon>
        <taxon>Streptomycetaceae</taxon>
        <taxon>Streptomyces</taxon>
    </lineage>
</organism>
<reference evidence="2 3" key="1">
    <citation type="journal article" date="2018" name="Front. Microbiol.">
        <title>Genome Sequencing of Streptomyces atratus SCSIOZH16 and Activation Production of Nocardamine via Metabolic Engineering.</title>
        <authorList>
            <person name="Li Y."/>
            <person name="Zhang C."/>
            <person name="Liu C."/>
            <person name="Ju J."/>
            <person name="Ma J."/>
        </authorList>
    </citation>
    <scope>NUCLEOTIDE SEQUENCE [LARGE SCALE GENOMIC DNA]</scope>
    <source>
        <strain evidence="2 3">SCSIO_ZH16</strain>
    </source>
</reference>
<sequence>MPSIGAPGPAARAVRRACPRTAPGRQLVDEGGDVTWHARSTLWGTTVWTATSSTYTPLRFPGQYFNSETGLHYDYFRHYDPESGRRRPAPGGEHRPVIPHI</sequence>
<evidence type="ECO:0000313" key="3">
    <source>
        <dbReference type="Proteomes" id="UP000252698"/>
    </source>
</evidence>